<comment type="subcellular location">
    <subcellularLocation>
        <location evidence="1">Cell envelope</location>
    </subcellularLocation>
</comment>
<feature type="signal peptide" evidence="4">
    <location>
        <begin position="1"/>
        <end position="26"/>
    </location>
</feature>
<evidence type="ECO:0000256" key="4">
    <source>
        <dbReference type="SAM" id="SignalP"/>
    </source>
</evidence>
<gene>
    <name evidence="9" type="ORF">ACFFGG_16410</name>
</gene>
<evidence type="ECO:0000256" key="2">
    <source>
        <dbReference type="ARBA" id="ARBA00009477"/>
    </source>
</evidence>
<dbReference type="PANTHER" id="PTHR30158:SF3">
    <property type="entry name" value="MULTIDRUG EFFLUX PUMP SUBUNIT ACRA-RELATED"/>
    <property type="match status" value="1"/>
</dbReference>
<comment type="similarity">
    <text evidence="2">Belongs to the membrane fusion protein (MFP) (TC 8.A.1) family.</text>
</comment>
<dbReference type="InterPro" id="IPR006143">
    <property type="entry name" value="RND_pump_MFP"/>
</dbReference>
<feature type="chain" id="PRO_5047380780" evidence="4">
    <location>
        <begin position="27"/>
        <end position="432"/>
    </location>
</feature>
<keyword evidence="4" id="KW-0732">Signal</keyword>
<dbReference type="NCBIfam" id="TIGR01730">
    <property type="entry name" value="RND_mfp"/>
    <property type="match status" value="1"/>
</dbReference>
<evidence type="ECO:0000313" key="10">
    <source>
        <dbReference type="Proteomes" id="UP001589834"/>
    </source>
</evidence>
<comment type="caution">
    <text evidence="9">The sequence shown here is derived from an EMBL/GenBank/DDBJ whole genome shotgun (WGS) entry which is preliminary data.</text>
</comment>
<evidence type="ECO:0000259" key="7">
    <source>
        <dbReference type="Pfam" id="PF25944"/>
    </source>
</evidence>
<dbReference type="InterPro" id="IPR058627">
    <property type="entry name" value="MdtA-like_C"/>
</dbReference>
<protein>
    <submittedName>
        <fullName evidence="9">Efflux RND transporter periplasmic adaptor subunit</fullName>
    </submittedName>
</protein>
<dbReference type="Gene3D" id="1.10.287.470">
    <property type="entry name" value="Helix hairpin bin"/>
    <property type="match status" value="1"/>
</dbReference>
<dbReference type="PANTHER" id="PTHR30158">
    <property type="entry name" value="ACRA/E-RELATED COMPONENT OF DRUG EFFLUX TRANSPORTER"/>
    <property type="match status" value="1"/>
</dbReference>
<dbReference type="SUPFAM" id="SSF111369">
    <property type="entry name" value="HlyD-like secretion proteins"/>
    <property type="match status" value="1"/>
</dbReference>
<dbReference type="InterPro" id="IPR058625">
    <property type="entry name" value="MdtA-like_BSH"/>
</dbReference>
<sequence length="432" mass="44092">MTSEPQAARSFSTHRLAAAGALVVLAATLAACGDKSGAAADHGGGGAPPPPEVGVVTVQPGTVQLSTELPGRLEPSRVAQVRARATGILLKRNFVEGSDVKAGQVLYQIDAAPYDAALQSAQAQLAQAQAQLAQASATATRYKPLVAARAVSQQDYDAAVAAEKAAQAQVAAGRAAVRTARINLGYATVTAPISGRIGRSLVTEGALLSAQSATELATIQQINPLYLNITRPATQVLQLREALRSGQLARAGKAEAARVQVLLENGQTYGEPGRLLFTDLTVDPTTGQVGLRAEVPNPQGLLLPGMYVRARLQQADVDNAILLPQQAVTRGGPKGDTVMVVGADGSFAPRTVKIGEAQGTQWIVLDGLKAGEQVMVDGFMKLSPGLKAVKPVPFKPNQPSAGAGQAPAATDSAASTPPAAVAASAPAAAASR</sequence>
<organism evidence="9 10">
    <name type="scientific">Ottowia pentelensis</name>
    <dbReference type="NCBI Taxonomy" id="511108"/>
    <lineage>
        <taxon>Bacteria</taxon>
        <taxon>Pseudomonadati</taxon>
        <taxon>Pseudomonadota</taxon>
        <taxon>Betaproteobacteria</taxon>
        <taxon>Burkholderiales</taxon>
        <taxon>Comamonadaceae</taxon>
        <taxon>Ottowia</taxon>
    </lineage>
</organism>
<feature type="domain" description="Multidrug resistance protein MdtA-like alpha-helical hairpin" evidence="5">
    <location>
        <begin position="118"/>
        <end position="187"/>
    </location>
</feature>
<evidence type="ECO:0000256" key="3">
    <source>
        <dbReference type="SAM" id="MobiDB-lite"/>
    </source>
</evidence>
<feature type="compositionally biased region" description="Low complexity" evidence="3">
    <location>
        <begin position="398"/>
        <end position="432"/>
    </location>
</feature>
<name>A0ABV6PYZ3_9BURK</name>
<dbReference type="Pfam" id="PF25944">
    <property type="entry name" value="Beta-barrel_RND"/>
    <property type="match status" value="1"/>
</dbReference>
<proteinExistence type="inferred from homology"/>
<feature type="domain" description="Multidrug resistance protein MdtA-like C-terminal permuted SH3" evidence="8">
    <location>
        <begin position="319"/>
        <end position="379"/>
    </location>
</feature>
<dbReference type="Pfam" id="PF25917">
    <property type="entry name" value="BSH_RND"/>
    <property type="match status" value="1"/>
</dbReference>
<evidence type="ECO:0000259" key="5">
    <source>
        <dbReference type="Pfam" id="PF25876"/>
    </source>
</evidence>
<dbReference type="Gene3D" id="2.40.50.100">
    <property type="match status" value="1"/>
</dbReference>
<dbReference type="RefSeq" id="WP_377484666.1">
    <property type="nucleotide sequence ID" value="NZ_JBHLTN010000037.1"/>
</dbReference>
<feature type="domain" description="Multidrug resistance protein MdtA-like beta-barrel" evidence="7">
    <location>
        <begin position="224"/>
        <end position="315"/>
    </location>
</feature>
<reference evidence="9 10" key="1">
    <citation type="submission" date="2024-09" db="EMBL/GenBank/DDBJ databases">
        <authorList>
            <person name="Sun Q."/>
            <person name="Mori K."/>
        </authorList>
    </citation>
    <scope>NUCLEOTIDE SEQUENCE [LARGE SCALE GENOMIC DNA]</scope>
    <source>
        <strain evidence="9 10">NCAIM B.02336</strain>
    </source>
</reference>
<dbReference type="Proteomes" id="UP001589834">
    <property type="component" value="Unassembled WGS sequence"/>
</dbReference>
<dbReference type="Pfam" id="PF25967">
    <property type="entry name" value="RND-MFP_C"/>
    <property type="match status" value="1"/>
</dbReference>
<accession>A0ABV6PYZ3</accession>
<feature type="domain" description="Multidrug resistance protein MdtA-like barrel-sandwich hybrid" evidence="6">
    <location>
        <begin position="77"/>
        <end position="220"/>
    </location>
</feature>
<feature type="region of interest" description="Disordered" evidence="3">
    <location>
        <begin position="393"/>
        <end position="432"/>
    </location>
</feature>
<dbReference type="Pfam" id="PF25876">
    <property type="entry name" value="HH_MFP_RND"/>
    <property type="match status" value="1"/>
</dbReference>
<dbReference type="InterPro" id="IPR058624">
    <property type="entry name" value="MdtA-like_HH"/>
</dbReference>
<evidence type="ECO:0000259" key="6">
    <source>
        <dbReference type="Pfam" id="PF25917"/>
    </source>
</evidence>
<evidence type="ECO:0000259" key="8">
    <source>
        <dbReference type="Pfam" id="PF25967"/>
    </source>
</evidence>
<dbReference type="Gene3D" id="2.40.420.20">
    <property type="match status" value="1"/>
</dbReference>
<dbReference type="Gene3D" id="2.40.30.170">
    <property type="match status" value="1"/>
</dbReference>
<dbReference type="InterPro" id="IPR058626">
    <property type="entry name" value="MdtA-like_b-barrel"/>
</dbReference>
<dbReference type="EMBL" id="JBHLTN010000037">
    <property type="protein sequence ID" value="MFC0594133.1"/>
    <property type="molecule type" value="Genomic_DNA"/>
</dbReference>
<evidence type="ECO:0000256" key="1">
    <source>
        <dbReference type="ARBA" id="ARBA00004196"/>
    </source>
</evidence>
<keyword evidence="10" id="KW-1185">Reference proteome</keyword>
<evidence type="ECO:0000313" key="9">
    <source>
        <dbReference type="EMBL" id="MFC0594133.1"/>
    </source>
</evidence>